<sequence>MMTITWQNVGTPNLGGGTGEFVAGTNLITSGLDTLSNVAAGFQERNTRNSRAELHNQLLDLAMDPNTNEKAFMRDAIKLGRDSGLTPEQSMAQVDAVRGIYDQAGALTEEQQREISVLQAEEEAIAANRTAQNNAVLAQFDQRYPQARRLGEEYSSFAANGGLGKVLQGIASQIEDGGDREETLSLLTKVQQEGGYEDFVVAKTAQEMGLDQPGLIWDGSLINSRKFKQRLAFNQKQFETQNRNWLQRNQLESDLNATHTAQIRASRDALQRIQRDFEKENRAIFSGK</sequence>
<reference evidence="1 2" key="1">
    <citation type="submission" date="2010-11" db="EMBL/GenBank/DDBJ databases">
        <title>The Genome Sequence of Pseudoalteromonas phage pYD6-A.</title>
        <authorList>
            <consortium name="The Broad Institute Genome Sequencing Platform"/>
            <person name="Henn M.R."/>
            <person name="Wolf A."/>
            <person name="Jost G."/>
            <person name="Levin J."/>
            <person name="Malboeuf C."/>
            <person name="Casali M."/>
            <person name="Russ C."/>
            <person name="Lennon N."/>
            <person name="Chapman S.B."/>
            <person name="Erlich R."/>
            <person name="Young S.K."/>
            <person name="Yandava C."/>
            <person name="Zeng Q."/>
            <person name="Alvarado L."/>
            <person name="Anderson S."/>
            <person name="Berlin A."/>
            <person name="Chen Z."/>
            <person name="Freedman E."/>
            <person name="Gellesch M."/>
            <person name="Goldberg J."/>
            <person name="Green L."/>
            <person name="Griggs A."/>
            <person name="Gujja S."/>
            <person name="Heilman E.R."/>
            <person name="Heiman D."/>
            <person name="Hollinger A."/>
            <person name="Howarth C."/>
            <person name="Larson L."/>
            <person name="Mehta T."/>
            <person name="Pearson M."/>
            <person name="Roberts A."/>
            <person name="Ryan E."/>
            <person name="Saif S."/>
            <person name="Shea T."/>
            <person name="Shenoy N."/>
            <person name="Sisk P."/>
            <person name="Stolte C."/>
            <person name="Sykes S."/>
            <person name="White J."/>
            <person name="Haas B."/>
            <person name="Nusbaum C."/>
            <person name="Birren B."/>
        </authorList>
    </citation>
    <scope>NUCLEOTIDE SEQUENCE [LARGE SCALE GENOMIC DNA]</scope>
    <source>
        <strain evidence="2">pYD6-A</strain>
    </source>
</reference>
<dbReference type="GeneID" id="15010822"/>
<keyword evidence="2" id="KW-1185">Reference proteome</keyword>
<dbReference type="EMBL" id="JF974296">
    <property type="protein sequence ID" value="AGH57609.1"/>
    <property type="molecule type" value="Genomic_DNA"/>
</dbReference>
<dbReference type="KEGG" id="vg:15010822"/>
<dbReference type="Proteomes" id="UP000204048">
    <property type="component" value="Segment"/>
</dbReference>
<evidence type="ECO:0000313" key="1">
    <source>
        <dbReference type="EMBL" id="AGH57609.1"/>
    </source>
</evidence>
<gene>
    <name evidence="1" type="ORF">PYDG_00080</name>
</gene>
<proteinExistence type="predicted"/>
<name>M4T407_9CAUD</name>
<dbReference type="RefSeq" id="YP_007674287.1">
    <property type="nucleotide sequence ID" value="NC_020849.1"/>
</dbReference>
<evidence type="ECO:0000313" key="2">
    <source>
        <dbReference type="Proteomes" id="UP000204048"/>
    </source>
</evidence>
<organism evidence="1 2">
    <name type="scientific">Pseudoalteromonas phage pYD6-A</name>
    <dbReference type="NCBI Taxonomy" id="754052"/>
    <lineage>
        <taxon>Viruses</taxon>
        <taxon>Duplodnaviria</taxon>
        <taxon>Heunggongvirae</taxon>
        <taxon>Uroviricota</taxon>
        <taxon>Caudoviricetes</taxon>
        <taxon>Schitoviridae</taxon>
        <taxon>Fuhrmanvirinae</taxon>
        <taxon>Matsuvirus</taxon>
        <taxon>Matsuvirus pYD6A</taxon>
    </lineage>
</organism>
<accession>M4T407</accession>
<dbReference type="OrthoDB" id="30336at10239"/>
<protein>
    <submittedName>
        <fullName evidence="1">Uncharacterized protein</fullName>
    </submittedName>
</protein>